<dbReference type="Pfam" id="PF04357">
    <property type="entry name" value="TamB"/>
    <property type="match status" value="1"/>
</dbReference>
<evidence type="ECO:0000256" key="4">
    <source>
        <dbReference type="ARBA" id="ARBA00023136"/>
    </source>
</evidence>
<dbReference type="GO" id="GO:0097347">
    <property type="term" value="C:TAM protein secretion complex"/>
    <property type="evidence" value="ECO:0007669"/>
    <property type="project" value="TreeGrafter"/>
</dbReference>
<dbReference type="RefSeq" id="WP_106590181.1">
    <property type="nucleotide sequence ID" value="NZ_PYGI01000001.1"/>
</dbReference>
<evidence type="ECO:0000256" key="1">
    <source>
        <dbReference type="ARBA" id="ARBA00004167"/>
    </source>
</evidence>
<dbReference type="AlphaFoldDB" id="A0A2P8F4V4"/>
<feature type="domain" description="Translocation and assembly module TamB C-terminal" evidence="5">
    <location>
        <begin position="741"/>
        <end position="1071"/>
    </location>
</feature>
<dbReference type="GO" id="GO:0009306">
    <property type="term" value="P:protein secretion"/>
    <property type="evidence" value="ECO:0007669"/>
    <property type="project" value="InterPro"/>
</dbReference>
<keyword evidence="4" id="KW-0472">Membrane</keyword>
<dbReference type="InterPro" id="IPR007452">
    <property type="entry name" value="TamB_C"/>
</dbReference>
<dbReference type="GO" id="GO:0005886">
    <property type="term" value="C:plasma membrane"/>
    <property type="evidence" value="ECO:0007669"/>
    <property type="project" value="InterPro"/>
</dbReference>
<organism evidence="6 7">
    <name type="scientific">Marinobacterium halophilum</name>
    <dbReference type="NCBI Taxonomy" id="267374"/>
    <lineage>
        <taxon>Bacteria</taxon>
        <taxon>Pseudomonadati</taxon>
        <taxon>Pseudomonadota</taxon>
        <taxon>Gammaproteobacteria</taxon>
        <taxon>Oceanospirillales</taxon>
        <taxon>Oceanospirillaceae</taxon>
        <taxon>Marinobacterium</taxon>
    </lineage>
</organism>
<dbReference type="EMBL" id="PYGI01000001">
    <property type="protein sequence ID" value="PSL16739.1"/>
    <property type="molecule type" value="Genomic_DNA"/>
</dbReference>
<dbReference type="PANTHER" id="PTHR36985">
    <property type="entry name" value="TRANSLOCATION AND ASSEMBLY MODULE SUBUNIT TAMB"/>
    <property type="match status" value="1"/>
</dbReference>
<evidence type="ECO:0000256" key="3">
    <source>
        <dbReference type="ARBA" id="ARBA00022989"/>
    </source>
</evidence>
<name>A0A2P8F4V4_9GAMM</name>
<sequence>MLRWGLGTLLALLLGVLLLLSAVLFLPSGTRFALNFTASLLPQLELDGVDGTLASDLRIERLRFQQDELSIELAQLRLHWNLWALTEPRLAIHQLSAARLDLQLPTGTDTPEPEAESAPLQLPELPSIELPLPLELSQVALGHIRVAQGEQTLVDELKVSLAVRSQEQLLLIEPLQVEQPGSQVSLSGWVEPARQFLTHLELQGQTDLTRWVRLEHWPESLPLSADLVLDFDGAERIVTLALDAEQGDMRIRLQSQIEGEAGVMIRYQLAAEGLNPALGAPDWPGTLALDAHGEVALGGELPQLSLMLSQLQGQLRQQAISGNAQLAGDTRSWQIDALNLRYAGAKVEAKGVVSEQLALEWALAAPNLTRLLPDARGALELKGQLSGPMQQPAIQARIRASQLGYADQGSLERLSGDVALDLSGDSDWSVDLQLDNATAAGQTLDQVRLALNGTPAQHRLIVRANGSPGSVELEANGGWTAAAQRWRGELGRLDLKPAPLSHWQSTAAAALQVSPEGYLLDRFCLDEQSAGGRLCVQAQGSFAGRTVAKVTLDELVLGLLTPLLNGMQLTPTLSADIAFSQQPGGTPVVDATLNTSAGELTPAQADQSLPLAPITARVGLANDNLKITAQTLLEFLAGELDLALDVRGLSGRQQLQGELRLSAEDLGLVSVLVPDLQNMQGRIGGQLSLGGTVAEPELTGELSYLEGGVELPALGLAIAPIEVRLNQSGLPGQARFTALATSGEGTLNLAGDYDLARREGQLALSGENFTAMNTAEIQALISPDLTLQLGAREIRLGGILKVPYAQISPPKIRESAVQPSADVVRVEAGKVVEKEPVVPVYADLRIELGDDVRVDALGFKGRLLGALQIEETPGQTTRATGSIQVESGEYRLYGQDLDIRRGSLVYAAGPVDNPGLDLRVGRQVDEVVVGANVSGTLREPRMDLYGEPAMPDSSVLSYLMLGKAPGESSAGEQQLMMQAALALGMSQGNKITGKLRENLSLDEFGFDTSANDESAFFIGKYLSPRLYLRYGIGVLDAVNTLSLKYKLSEKWRVEGQSSELGSGADILYTLER</sequence>
<evidence type="ECO:0000256" key="2">
    <source>
        <dbReference type="ARBA" id="ARBA00022692"/>
    </source>
</evidence>
<keyword evidence="3" id="KW-1133">Transmembrane helix</keyword>
<gene>
    <name evidence="6" type="ORF">CLV44_101137</name>
</gene>
<dbReference type="PANTHER" id="PTHR36985:SF1">
    <property type="entry name" value="TRANSLOCATION AND ASSEMBLY MODULE SUBUNIT TAMB"/>
    <property type="match status" value="1"/>
</dbReference>
<dbReference type="Proteomes" id="UP000242133">
    <property type="component" value="Unassembled WGS sequence"/>
</dbReference>
<keyword evidence="2" id="KW-0812">Transmembrane</keyword>
<comment type="subcellular location">
    <subcellularLocation>
        <location evidence="1">Membrane</location>
        <topology evidence="1">Single-pass membrane protein</topology>
    </subcellularLocation>
</comment>
<keyword evidence="7" id="KW-1185">Reference proteome</keyword>
<reference evidence="6 7" key="1">
    <citation type="submission" date="2018-03" db="EMBL/GenBank/DDBJ databases">
        <title>Genomic Encyclopedia of Archaeal and Bacterial Type Strains, Phase II (KMG-II): from individual species to whole genera.</title>
        <authorList>
            <person name="Goeker M."/>
        </authorList>
    </citation>
    <scope>NUCLEOTIDE SEQUENCE [LARGE SCALE GENOMIC DNA]</scope>
    <source>
        <strain evidence="6 7">DSM 17586</strain>
    </source>
</reference>
<proteinExistence type="predicted"/>
<evidence type="ECO:0000313" key="7">
    <source>
        <dbReference type="Proteomes" id="UP000242133"/>
    </source>
</evidence>
<comment type="caution">
    <text evidence="6">The sequence shown here is derived from an EMBL/GenBank/DDBJ whole genome shotgun (WGS) entry which is preliminary data.</text>
</comment>
<evidence type="ECO:0000259" key="5">
    <source>
        <dbReference type="Pfam" id="PF04357"/>
    </source>
</evidence>
<evidence type="ECO:0000313" key="6">
    <source>
        <dbReference type="EMBL" id="PSL16739.1"/>
    </source>
</evidence>
<accession>A0A2P8F4V4</accession>
<protein>
    <submittedName>
        <fullName evidence="6">Autotransporter translocation and assembly factor TamB</fullName>
    </submittedName>
</protein>